<sequence>MHAKRRPPKLEPITISTFTGEPKEWKTFIQLYMSIIHKNKSLSKIEKFQYLLSYLGPEPKRISKLLNTGVQQI</sequence>
<dbReference type="EnsemblMetazoa" id="PPAI009343-RA">
    <property type="protein sequence ID" value="PPAI009343-PA"/>
    <property type="gene ID" value="PPAI009343"/>
</dbReference>
<dbReference type="InterPro" id="IPR005312">
    <property type="entry name" value="DUF1759"/>
</dbReference>
<proteinExistence type="predicted"/>
<name>A0A1B0DLV3_PHLPP</name>
<accession>A0A1B0DLV3</accession>
<evidence type="ECO:0000313" key="2">
    <source>
        <dbReference type="Proteomes" id="UP000092462"/>
    </source>
</evidence>
<dbReference type="EMBL" id="AJVK01072966">
    <property type="status" value="NOT_ANNOTATED_CDS"/>
    <property type="molecule type" value="Genomic_DNA"/>
</dbReference>
<reference evidence="1" key="1">
    <citation type="submission" date="2022-08" db="UniProtKB">
        <authorList>
            <consortium name="EnsemblMetazoa"/>
        </authorList>
    </citation>
    <scope>IDENTIFICATION</scope>
    <source>
        <strain evidence="1">Israel</strain>
    </source>
</reference>
<evidence type="ECO:0000313" key="1">
    <source>
        <dbReference type="EnsemblMetazoa" id="PPAI009343-PA"/>
    </source>
</evidence>
<dbReference type="Pfam" id="PF03564">
    <property type="entry name" value="DUF1759"/>
    <property type="match status" value="1"/>
</dbReference>
<protein>
    <submittedName>
        <fullName evidence="1">Uncharacterized protein</fullName>
    </submittedName>
</protein>
<organism evidence="1 2">
    <name type="scientific">Phlebotomus papatasi</name>
    <name type="common">Sandfly</name>
    <dbReference type="NCBI Taxonomy" id="29031"/>
    <lineage>
        <taxon>Eukaryota</taxon>
        <taxon>Metazoa</taxon>
        <taxon>Ecdysozoa</taxon>
        <taxon>Arthropoda</taxon>
        <taxon>Hexapoda</taxon>
        <taxon>Insecta</taxon>
        <taxon>Pterygota</taxon>
        <taxon>Neoptera</taxon>
        <taxon>Endopterygota</taxon>
        <taxon>Diptera</taxon>
        <taxon>Nematocera</taxon>
        <taxon>Psychodoidea</taxon>
        <taxon>Psychodidae</taxon>
        <taxon>Phlebotomus</taxon>
        <taxon>Phlebotomus</taxon>
    </lineage>
</organism>
<dbReference type="VEuPathDB" id="VectorBase:PPAI009343"/>
<dbReference type="AlphaFoldDB" id="A0A1B0DLV3"/>
<keyword evidence="2" id="KW-1185">Reference proteome</keyword>
<dbReference type="Proteomes" id="UP000092462">
    <property type="component" value="Unassembled WGS sequence"/>
</dbReference>